<organism evidence="3 4">
    <name type="scientific">Fopius arisanus</name>
    <dbReference type="NCBI Taxonomy" id="64838"/>
    <lineage>
        <taxon>Eukaryota</taxon>
        <taxon>Metazoa</taxon>
        <taxon>Ecdysozoa</taxon>
        <taxon>Arthropoda</taxon>
        <taxon>Hexapoda</taxon>
        <taxon>Insecta</taxon>
        <taxon>Pterygota</taxon>
        <taxon>Neoptera</taxon>
        <taxon>Endopterygota</taxon>
        <taxon>Hymenoptera</taxon>
        <taxon>Apocrita</taxon>
        <taxon>Ichneumonoidea</taxon>
        <taxon>Braconidae</taxon>
        <taxon>Opiinae</taxon>
        <taxon>Fopius</taxon>
    </lineage>
</organism>
<dbReference type="AlphaFoldDB" id="A0A9R1T5X1"/>
<evidence type="ECO:0000256" key="2">
    <source>
        <dbReference type="SAM" id="MobiDB-lite"/>
    </source>
</evidence>
<sequence>MPRQSCPCVHHKSPLPSPAVSAPKLKSKCCHCKKNRRDKSKSSEKSPTNFNEPMAGSPYLDDTRIGENVDSSSQVKFNEPRKLKKNLIRHSVTQGINTEVTTDNGSRNERQNFEEQISKLTAENGIIIRECEGLKEKLSTLTTENESLKYETENLTRKLKSLEEKEERENPAGEDEIKRLQNVIRERENSLTEERNKLNTRILELTNTIDQQKKKISEMMSNCADQKSRIDENEKKLFSKMAEHSDIGKKLKSKCCECDELQKEIENLKQCLIKESKVANDFREEIDQCREDCKCELLKKEKLIENQIKNIGRFKNILHNNERISQQAAQEYECLIREFNLLRRQNYELTMTLKKINKSKSYKFKQPKKCSQCLILEEKINSLFRENKKILLAARYTSQKLCEATDEFQSQLNSEQQQHVFLMSIVKQKEEEIGCLKKEMYHMRLYH</sequence>
<protein>
    <submittedName>
        <fullName evidence="4">Myosin-4-like</fullName>
    </submittedName>
</protein>
<accession>A0A9R1T5X1</accession>
<dbReference type="OrthoDB" id="7451790at2759"/>
<reference evidence="4" key="1">
    <citation type="submission" date="2025-08" db="UniProtKB">
        <authorList>
            <consortium name="RefSeq"/>
        </authorList>
    </citation>
    <scope>IDENTIFICATION</scope>
    <source>
        <strain evidence="4">USDA-PBARC FA_bdor</strain>
        <tissue evidence="4">Whole organism</tissue>
    </source>
</reference>
<name>A0A9R1T5X1_9HYME</name>
<dbReference type="KEGG" id="fas:105266667"/>
<dbReference type="Proteomes" id="UP000694866">
    <property type="component" value="Unplaced"/>
</dbReference>
<gene>
    <name evidence="4" type="primary">LOC105266667</name>
</gene>
<feature type="coiled-coil region" evidence="1">
    <location>
        <begin position="131"/>
        <end position="278"/>
    </location>
</feature>
<keyword evidence="1" id="KW-0175">Coiled coil</keyword>
<evidence type="ECO:0000256" key="1">
    <source>
        <dbReference type="SAM" id="Coils"/>
    </source>
</evidence>
<dbReference type="GeneID" id="105266667"/>
<feature type="compositionally biased region" description="Basic residues" evidence="2">
    <location>
        <begin position="25"/>
        <end position="39"/>
    </location>
</feature>
<dbReference type="RefSeq" id="XP_011303313.1">
    <property type="nucleotide sequence ID" value="XM_011305011.1"/>
</dbReference>
<proteinExistence type="predicted"/>
<keyword evidence="3" id="KW-1185">Reference proteome</keyword>
<feature type="region of interest" description="Disordered" evidence="2">
    <location>
        <begin position="1"/>
        <end position="60"/>
    </location>
</feature>
<evidence type="ECO:0000313" key="3">
    <source>
        <dbReference type="Proteomes" id="UP000694866"/>
    </source>
</evidence>
<evidence type="ECO:0000313" key="4">
    <source>
        <dbReference type="RefSeq" id="XP_011303313.1"/>
    </source>
</evidence>